<keyword evidence="1" id="KW-0732">Signal</keyword>
<reference evidence="2 3" key="1">
    <citation type="submission" date="2018-01" db="EMBL/GenBank/DDBJ databases">
        <title>Whole genome sequencing of Histamine producing bacteria.</title>
        <authorList>
            <person name="Butler K."/>
        </authorList>
    </citation>
    <scope>NUCLEOTIDE SEQUENCE [LARGE SCALE GENOMIC DNA]</scope>
    <source>
        <strain evidence="2 3">ATCC 25521</strain>
    </source>
</reference>
<evidence type="ECO:0008006" key="4">
    <source>
        <dbReference type="Google" id="ProtNLM"/>
    </source>
</evidence>
<protein>
    <recommendedName>
        <fullName evidence="4">DUF3617 domain-containing protein</fullName>
    </recommendedName>
</protein>
<feature type="signal peptide" evidence="1">
    <location>
        <begin position="1"/>
        <end position="17"/>
    </location>
</feature>
<keyword evidence="3" id="KW-1185">Reference proteome</keyword>
<name>A0ABX5GGD7_PHOLE</name>
<gene>
    <name evidence="2" type="ORF">CTM94_09165</name>
</gene>
<feature type="chain" id="PRO_5047348273" description="DUF3617 domain-containing protein" evidence="1">
    <location>
        <begin position="18"/>
        <end position="124"/>
    </location>
</feature>
<proteinExistence type="predicted"/>
<dbReference type="EMBL" id="PYOI01000011">
    <property type="protein sequence ID" value="PSV82680.1"/>
    <property type="molecule type" value="Genomic_DNA"/>
</dbReference>
<accession>A0ABX5GGD7</accession>
<evidence type="ECO:0000256" key="1">
    <source>
        <dbReference type="SAM" id="SignalP"/>
    </source>
</evidence>
<dbReference type="RefSeq" id="WP_045065530.1">
    <property type="nucleotide sequence ID" value="NZ_CP131599.1"/>
</dbReference>
<sequence>MKIKLLGLLIFSFPCFALSSAGYEVSVMVKDSEKELIFPPMEMPSFGKKVISQAGDCIYSGEITQESKTSIRLEAKMSCHYKDGDSFMDMPGFSLNSSGQEASIEIGDEGANMWKYSVEVKPKS</sequence>
<dbReference type="Proteomes" id="UP000241566">
    <property type="component" value="Unassembled WGS sequence"/>
</dbReference>
<evidence type="ECO:0000313" key="3">
    <source>
        <dbReference type="Proteomes" id="UP000241566"/>
    </source>
</evidence>
<evidence type="ECO:0000313" key="2">
    <source>
        <dbReference type="EMBL" id="PSV82680.1"/>
    </source>
</evidence>
<organism evidence="2 3">
    <name type="scientific">Photobacterium leiognathi</name>
    <dbReference type="NCBI Taxonomy" id="553611"/>
    <lineage>
        <taxon>Bacteria</taxon>
        <taxon>Pseudomonadati</taxon>
        <taxon>Pseudomonadota</taxon>
        <taxon>Gammaproteobacteria</taxon>
        <taxon>Vibrionales</taxon>
        <taxon>Vibrionaceae</taxon>
        <taxon>Photobacterium</taxon>
    </lineage>
</organism>
<comment type="caution">
    <text evidence="2">The sequence shown here is derived from an EMBL/GenBank/DDBJ whole genome shotgun (WGS) entry which is preliminary data.</text>
</comment>